<evidence type="ECO:0000313" key="3">
    <source>
        <dbReference type="EMBL" id="RUL82772.1"/>
    </source>
</evidence>
<dbReference type="OrthoDB" id="9782511at2"/>
<accession>A0A432MD19</accession>
<protein>
    <submittedName>
        <fullName evidence="3">Nickel pincer cofactor biosynthesis protein LarB</fullName>
    </submittedName>
</protein>
<evidence type="ECO:0000313" key="4">
    <source>
        <dbReference type="Proteomes" id="UP000280296"/>
    </source>
</evidence>
<feature type="region of interest" description="Disordered" evidence="1">
    <location>
        <begin position="262"/>
        <end position="286"/>
    </location>
</feature>
<gene>
    <name evidence="3" type="primary">larB</name>
    <name evidence="3" type="ORF">TsocGM_23235</name>
</gene>
<dbReference type="NCBIfam" id="NF033503">
    <property type="entry name" value="LarB"/>
    <property type="match status" value="1"/>
</dbReference>
<dbReference type="InterPro" id="IPR039476">
    <property type="entry name" value="P2CMN_synthase_LarB"/>
</dbReference>
<dbReference type="Proteomes" id="UP000280296">
    <property type="component" value="Unassembled WGS sequence"/>
</dbReference>
<dbReference type="EMBL" id="RYZH01000069">
    <property type="protein sequence ID" value="RUL82772.1"/>
    <property type="molecule type" value="Genomic_DNA"/>
</dbReference>
<sequence>MDAHNLKSLLEAVRSGAMSPDEAERQIRWPSPFEKVGEYATIDHHRRLRCGFPEVVFGLNKTAEHIEGILRVMKRQGEGCLVTRVDPEAAEHLKRAFPEGEHNPVGRTFRIRREGPEPEKLGVVRIVTAGTSDLPVAEEARATAEAWNCDVALVADVGVAGIHRLFGRLDELRGADVLVAVAGMEAALPSVLGGLTDCPIVGVPTSVGYGAHFNGLASLLGMLNSCSSNVVTVNIDAGFNGGHVAALIARRAGLARLGRPPSAGIGLDPTPNNGSGAIEDQRRSLR</sequence>
<comment type="caution">
    <text evidence="3">The sequence shown here is derived from an EMBL/GenBank/DDBJ whole genome shotgun (WGS) entry which is preliminary data.</text>
</comment>
<dbReference type="PANTHER" id="PTHR43064:SF1">
    <property type="entry name" value="SLL1489 PROTEIN"/>
    <property type="match status" value="1"/>
</dbReference>
<name>A0A432MD19_9BACT</name>
<dbReference type="GO" id="GO:0016787">
    <property type="term" value="F:hydrolase activity"/>
    <property type="evidence" value="ECO:0007669"/>
    <property type="project" value="InterPro"/>
</dbReference>
<dbReference type="GO" id="GO:0006189">
    <property type="term" value="P:'de novo' IMP biosynthetic process"/>
    <property type="evidence" value="ECO:0007669"/>
    <property type="project" value="InterPro"/>
</dbReference>
<reference evidence="3 4" key="2">
    <citation type="submission" date="2019-01" db="EMBL/GenBank/DDBJ databases">
        <title>Tautonia sociabilis, a novel thermotolerant planctomycete of Isosphaeraceae family, isolated from a 4000 m deep subterranean habitat.</title>
        <authorList>
            <person name="Kovaleva O.L."/>
            <person name="Elcheninov A.G."/>
            <person name="Van Heerden E."/>
            <person name="Toshchakov S.V."/>
            <person name="Novikov A."/>
            <person name="Bonch-Osmolovskaya E.A."/>
            <person name="Kublanov I.V."/>
        </authorList>
    </citation>
    <scope>NUCLEOTIDE SEQUENCE [LARGE SCALE GENOMIC DNA]</scope>
    <source>
        <strain evidence="3 4">GM2012</strain>
    </source>
</reference>
<feature type="domain" description="PurE" evidence="2">
    <location>
        <begin position="122"/>
        <end position="258"/>
    </location>
</feature>
<dbReference type="RefSeq" id="WP_126727851.1">
    <property type="nucleotide sequence ID" value="NZ_RYZH01000069.1"/>
</dbReference>
<keyword evidence="4" id="KW-1185">Reference proteome</keyword>
<dbReference type="SUPFAM" id="SSF52255">
    <property type="entry name" value="N5-CAIR mutase (phosphoribosylaminoimidazole carboxylase, PurE)"/>
    <property type="match status" value="1"/>
</dbReference>
<reference evidence="3 4" key="1">
    <citation type="submission" date="2018-12" db="EMBL/GenBank/DDBJ databases">
        <authorList>
            <person name="Toschakov S.V."/>
        </authorList>
    </citation>
    <scope>NUCLEOTIDE SEQUENCE [LARGE SCALE GENOMIC DNA]</scope>
    <source>
        <strain evidence="3 4">GM2012</strain>
    </source>
</reference>
<dbReference type="Gene3D" id="3.40.50.1970">
    <property type="match status" value="1"/>
</dbReference>
<dbReference type="InterPro" id="IPR000031">
    <property type="entry name" value="PurE_dom"/>
</dbReference>
<proteinExistence type="predicted"/>
<evidence type="ECO:0000256" key="1">
    <source>
        <dbReference type="SAM" id="MobiDB-lite"/>
    </source>
</evidence>
<dbReference type="Pfam" id="PF00731">
    <property type="entry name" value="AIRC"/>
    <property type="match status" value="1"/>
</dbReference>
<dbReference type="AlphaFoldDB" id="A0A432MD19"/>
<organism evidence="3 4">
    <name type="scientific">Tautonia sociabilis</name>
    <dbReference type="NCBI Taxonomy" id="2080755"/>
    <lineage>
        <taxon>Bacteria</taxon>
        <taxon>Pseudomonadati</taxon>
        <taxon>Planctomycetota</taxon>
        <taxon>Planctomycetia</taxon>
        <taxon>Isosphaerales</taxon>
        <taxon>Isosphaeraceae</taxon>
        <taxon>Tautonia</taxon>
    </lineage>
</organism>
<dbReference type="PANTHER" id="PTHR43064">
    <property type="entry name" value="PHOSPHORIBOSYLAMINOIMIDAZOLE CARBOXYLASE-RELATED"/>
    <property type="match status" value="1"/>
</dbReference>
<dbReference type="SMART" id="SM01001">
    <property type="entry name" value="AIRC"/>
    <property type="match status" value="1"/>
</dbReference>
<evidence type="ECO:0000259" key="2">
    <source>
        <dbReference type="SMART" id="SM01001"/>
    </source>
</evidence>